<dbReference type="GO" id="GO:0006355">
    <property type="term" value="P:regulation of DNA-templated transcription"/>
    <property type="evidence" value="ECO:0007669"/>
    <property type="project" value="InterPro"/>
</dbReference>
<evidence type="ECO:0000259" key="1">
    <source>
        <dbReference type="Pfam" id="PF01402"/>
    </source>
</evidence>
<keyword evidence="3" id="KW-1185">Reference proteome</keyword>
<dbReference type="RefSeq" id="WP_095996409.1">
    <property type="nucleotide sequence ID" value="NZ_NSLI01000001.1"/>
</dbReference>
<dbReference type="AlphaFoldDB" id="A0A2A2SJ96"/>
<evidence type="ECO:0000313" key="3">
    <source>
        <dbReference type="Proteomes" id="UP000218151"/>
    </source>
</evidence>
<gene>
    <name evidence="2" type="ORF">CKY28_00640</name>
</gene>
<reference evidence="3" key="1">
    <citation type="submission" date="2017-09" db="EMBL/GenBank/DDBJ databases">
        <authorList>
            <person name="Feng G."/>
            <person name="Zhu H."/>
        </authorList>
    </citation>
    <scope>NUCLEOTIDE SEQUENCE [LARGE SCALE GENOMIC DNA]</scope>
    <source>
        <strain evidence="3">1PNM-20</strain>
    </source>
</reference>
<evidence type="ECO:0000313" key="2">
    <source>
        <dbReference type="EMBL" id="PAX09303.1"/>
    </source>
</evidence>
<protein>
    <submittedName>
        <fullName evidence="2">CopG family transcriptional regulator</fullName>
    </submittedName>
</protein>
<proteinExistence type="predicted"/>
<name>A0A2A2SJ96_9SPHN</name>
<dbReference type="Proteomes" id="UP000218151">
    <property type="component" value="Unassembled WGS sequence"/>
</dbReference>
<feature type="domain" description="Ribbon-helix-helix protein CopG" evidence="1">
    <location>
        <begin position="3"/>
        <end position="39"/>
    </location>
</feature>
<accession>A0A2A2SJ96</accession>
<sequence>MIGLRLDPDLEQRVRRIAREHGRSASDVVREAIRRFLDQTGDDLERERELRLIAASVDDGEMDELEAFAAELQGDEEAAAGRHRAA</sequence>
<dbReference type="SUPFAM" id="SSF47598">
    <property type="entry name" value="Ribbon-helix-helix"/>
    <property type="match status" value="1"/>
</dbReference>
<dbReference type="EMBL" id="NSLI01000001">
    <property type="protein sequence ID" value="PAX09303.1"/>
    <property type="molecule type" value="Genomic_DNA"/>
</dbReference>
<dbReference type="InterPro" id="IPR002145">
    <property type="entry name" value="CopG"/>
</dbReference>
<organism evidence="2 3">
    <name type="scientific">Sphingomonas lenta</name>
    <dbReference type="NCBI Taxonomy" id="1141887"/>
    <lineage>
        <taxon>Bacteria</taxon>
        <taxon>Pseudomonadati</taxon>
        <taxon>Pseudomonadota</taxon>
        <taxon>Alphaproteobacteria</taxon>
        <taxon>Sphingomonadales</taxon>
        <taxon>Sphingomonadaceae</taxon>
        <taxon>Sphingomonas</taxon>
    </lineage>
</organism>
<comment type="caution">
    <text evidence="2">The sequence shown here is derived from an EMBL/GenBank/DDBJ whole genome shotgun (WGS) entry which is preliminary data.</text>
</comment>
<dbReference type="Pfam" id="PF01402">
    <property type="entry name" value="RHH_1"/>
    <property type="match status" value="1"/>
</dbReference>
<dbReference type="InterPro" id="IPR010985">
    <property type="entry name" value="Ribbon_hlx_hlx"/>
</dbReference>
<dbReference type="OrthoDB" id="9812023at2"/>